<reference evidence="2" key="2">
    <citation type="submission" date="2020-10" db="UniProtKB">
        <authorList>
            <consortium name="WormBaseParasite"/>
        </authorList>
    </citation>
    <scope>IDENTIFICATION</scope>
</reference>
<reference evidence="1" key="1">
    <citation type="journal article" date="2013" name="Genetics">
        <title>The draft genome and transcriptome of Panagrellus redivivus are shaped by the harsh demands of a free-living lifestyle.</title>
        <authorList>
            <person name="Srinivasan J."/>
            <person name="Dillman A.R."/>
            <person name="Macchietto M.G."/>
            <person name="Heikkinen L."/>
            <person name="Lakso M."/>
            <person name="Fracchia K.M."/>
            <person name="Antoshechkin I."/>
            <person name="Mortazavi A."/>
            <person name="Wong G."/>
            <person name="Sternberg P.W."/>
        </authorList>
    </citation>
    <scope>NUCLEOTIDE SEQUENCE [LARGE SCALE GENOMIC DNA]</scope>
    <source>
        <strain evidence="1">MT8872</strain>
    </source>
</reference>
<evidence type="ECO:0000313" key="2">
    <source>
        <dbReference type="WBParaSite" id="Pan_g3249.t1"/>
    </source>
</evidence>
<sequence length="85" mass="9289">MPDFDDFGYGAAEDQAATDAILSADDEFNVEPIEPEAHAEPIAEEEEVMEVDAIEVVEVMEVDDVDAAGNVYGHNIGHVQLNHIY</sequence>
<dbReference type="Proteomes" id="UP000492821">
    <property type="component" value="Unassembled WGS sequence"/>
</dbReference>
<organism evidence="1 2">
    <name type="scientific">Panagrellus redivivus</name>
    <name type="common">Microworm</name>
    <dbReference type="NCBI Taxonomy" id="6233"/>
    <lineage>
        <taxon>Eukaryota</taxon>
        <taxon>Metazoa</taxon>
        <taxon>Ecdysozoa</taxon>
        <taxon>Nematoda</taxon>
        <taxon>Chromadorea</taxon>
        <taxon>Rhabditida</taxon>
        <taxon>Tylenchina</taxon>
        <taxon>Panagrolaimomorpha</taxon>
        <taxon>Panagrolaimoidea</taxon>
        <taxon>Panagrolaimidae</taxon>
        <taxon>Panagrellus</taxon>
    </lineage>
</organism>
<evidence type="ECO:0000313" key="1">
    <source>
        <dbReference type="Proteomes" id="UP000492821"/>
    </source>
</evidence>
<protein>
    <submittedName>
        <fullName evidence="2">EFTUD2 domain-containing protein</fullName>
    </submittedName>
</protein>
<name>A0A7E4VVH7_PANRE</name>
<dbReference type="AlphaFoldDB" id="A0A7E4VVH7"/>
<keyword evidence="1" id="KW-1185">Reference proteome</keyword>
<proteinExistence type="predicted"/>
<accession>A0A7E4VVH7</accession>
<dbReference type="WBParaSite" id="Pan_g3249.t1">
    <property type="protein sequence ID" value="Pan_g3249.t1"/>
    <property type="gene ID" value="Pan_g3249"/>
</dbReference>